<dbReference type="Proteomes" id="UP001283341">
    <property type="component" value="Unassembled WGS sequence"/>
</dbReference>
<reference evidence="1" key="2">
    <citation type="submission" date="2023-06" db="EMBL/GenBank/DDBJ databases">
        <authorList>
            <consortium name="Lawrence Berkeley National Laboratory"/>
            <person name="Haridas S."/>
            <person name="Hensen N."/>
            <person name="Bonometti L."/>
            <person name="Westerberg I."/>
            <person name="Brannstrom I.O."/>
            <person name="Guillou S."/>
            <person name="Cros-Aarteil S."/>
            <person name="Calhoun S."/>
            <person name="Kuo A."/>
            <person name="Mondo S."/>
            <person name="Pangilinan J."/>
            <person name="Riley R."/>
            <person name="Labutti K."/>
            <person name="Andreopoulos B."/>
            <person name="Lipzen A."/>
            <person name="Chen C."/>
            <person name="Yanf M."/>
            <person name="Daum C."/>
            <person name="Ng V."/>
            <person name="Clum A."/>
            <person name="Steindorff A."/>
            <person name="Ohm R."/>
            <person name="Martin F."/>
            <person name="Silar P."/>
            <person name="Natvig D."/>
            <person name="Lalanne C."/>
            <person name="Gautier V."/>
            <person name="Ament-Velasquez S.L."/>
            <person name="Kruys A."/>
            <person name="Hutchinson M.I."/>
            <person name="Powell A.J."/>
            <person name="Barry K."/>
            <person name="Miller A.N."/>
            <person name="Grigoriev I.V."/>
            <person name="Debuchy R."/>
            <person name="Gladieux P."/>
            <person name="Thoren M.H."/>
            <person name="Johannesson H."/>
        </authorList>
    </citation>
    <scope>NUCLEOTIDE SEQUENCE</scope>
    <source>
        <strain evidence="1">CBS 118394</strain>
    </source>
</reference>
<evidence type="ECO:0000313" key="1">
    <source>
        <dbReference type="EMBL" id="KAK3318883.1"/>
    </source>
</evidence>
<gene>
    <name evidence="1" type="ORF">B0H66DRAFT_591531</name>
</gene>
<accession>A0AAE0I5A9</accession>
<proteinExistence type="predicted"/>
<evidence type="ECO:0000313" key="2">
    <source>
        <dbReference type="Proteomes" id="UP001283341"/>
    </source>
</evidence>
<organism evidence="1 2">
    <name type="scientific">Apodospora peruviana</name>
    <dbReference type="NCBI Taxonomy" id="516989"/>
    <lineage>
        <taxon>Eukaryota</taxon>
        <taxon>Fungi</taxon>
        <taxon>Dikarya</taxon>
        <taxon>Ascomycota</taxon>
        <taxon>Pezizomycotina</taxon>
        <taxon>Sordariomycetes</taxon>
        <taxon>Sordariomycetidae</taxon>
        <taxon>Sordariales</taxon>
        <taxon>Lasiosphaeriaceae</taxon>
        <taxon>Apodospora</taxon>
    </lineage>
</organism>
<name>A0AAE0I5A9_9PEZI</name>
<keyword evidence="2" id="KW-1185">Reference proteome</keyword>
<sequence length="136" mass="15429">MMHPNQANMMQAIGLQAIAMHANTMPSNLSGVYMPQVDGYVPPTIRLACTLEDHSYFEYWNAVLLDTLDCYGLRRYIVPGWSEPANDPHLWIKWSRDRAAIGLVIKTHISAQVIAKLRGEGWKLTEEDPKATYDLI</sequence>
<dbReference type="EMBL" id="JAUEDM010000004">
    <property type="protein sequence ID" value="KAK3318883.1"/>
    <property type="molecule type" value="Genomic_DNA"/>
</dbReference>
<protein>
    <submittedName>
        <fullName evidence="1">Uncharacterized protein</fullName>
    </submittedName>
</protein>
<reference evidence="1" key="1">
    <citation type="journal article" date="2023" name="Mol. Phylogenet. Evol.">
        <title>Genome-scale phylogeny and comparative genomics of the fungal order Sordariales.</title>
        <authorList>
            <person name="Hensen N."/>
            <person name="Bonometti L."/>
            <person name="Westerberg I."/>
            <person name="Brannstrom I.O."/>
            <person name="Guillou S."/>
            <person name="Cros-Aarteil S."/>
            <person name="Calhoun S."/>
            <person name="Haridas S."/>
            <person name="Kuo A."/>
            <person name="Mondo S."/>
            <person name="Pangilinan J."/>
            <person name="Riley R."/>
            <person name="LaButti K."/>
            <person name="Andreopoulos B."/>
            <person name="Lipzen A."/>
            <person name="Chen C."/>
            <person name="Yan M."/>
            <person name="Daum C."/>
            <person name="Ng V."/>
            <person name="Clum A."/>
            <person name="Steindorff A."/>
            <person name="Ohm R.A."/>
            <person name="Martin F."/>
            <person name="Silar P."/>
            <person name="Natvig D.O."/>
            <person name="Lalanne C."/>
            <person name="Gautier V."/>
            <person name="Ament-Velasquez S.L."/>
            <person name="Kruys A."/>
            <person name="Hutchinson M.I."/>
            <person name="Powell A.J."/>
            <person name="Barry K."/>
            <person name="Miller A.N."/>
            <person name="Grigoriev I.V."/>
            <person name="Debuchy R."/>
            <person name="Gladieux P."/>
            <person name="Hiltunen Thoren M."/>
            <person name="Johannesson H."/>
        </authorList>
    </citation>
    <scope>NUCLEOTIDE SEQUENCE</scope>
    <source>
        <strain evidence="1">CBS 118394</strain>
    </source>
</reference>
<comment type="caution">
    <text evidence="1">The sequence shown here is derived from an EMBL/GenBank/DDBJ whole genome shotgun (WGS) entry which is preliminary data.</text>
</comment>
<dbReference type="AlphaFoldDB" id="A0AAE0I5A9"/>